<organism evidence="2 3">
    <name type="scientific">Candidatus Aphodosoma intestinipullorum</name>
    <dbReference type="NCBI Taxonomy" id="2840674"/>
    <lineage>
        <taxon>Bacteria</taxon>
        <taxon>Pseudomonadati</taxon>
        <taxon>Bacteroidota</taxon>
        <taxon>Bacteroidia</taxon>
        <taxon>Bacteroidales</taxon>
        <taxon>Candidatus Aphodosoma</taxon>
    </lineage>
</organism>
<dbReference type="Proteomes" id="UP000712007">
    <property type="component" value="Unassembled WGS sequence"/>
</dbReference>
<evidence type="ECO:0000256" key="1">
    <source>
        <dbReference type="SAM" id="SignalP"/>
    </source>
</evidence>
<dbReference type="SUPFAM" id="SSF49299">
    <property type="entry name" value="PKD domain"/>
    <property type="match status" value="1"/>
</dbReference>
<comment type="caution">
    <text evidence="2">The sequence shown here is derived from an EMBL/GenBank/DDBJ whole genome shotgun (WGS) entry which is preliminary data.</text>
</comment>
<dbReference type="CDD" id="cd00063">
    <property type="entry name" value="FN3"/>
    <property type="match status" value="1"/>
</dbReference>
<feature type="chain" id="PRO_5037497526" description="T9SS type A sorting domain-containing protein" evidence="1">
    <location>
        <begin position="25"/>
        <end position="1115"/>
    </location>
</feature>
<evidence type="ECO:0000313" key="3">
    <source>
        <dbReference type="Proteomes" id="UP000712007"/>
    </source>
</evidence>
<dbReference type="SUPFAM" id="SSF49265">
    <property type="entry name" value="Fibronectin type III"/>
    <property type="match status" value="1"/>
</dbReference>
<dbReference type="InterPro" id="IPR035986">
    <property type="entry name" value="PKD_dom_sf"/>
</dbReference>
<reference evidence="2" key="1">
    <citation type="submission" date="2020-10" db="EMBL/GenBank/DDBJ databases">
        <authorList>
            <person name="Gilroy R."/>
        </authorList>
    </citation>
    <scope>NUCLEOTIDE SEQUENCE</scope>
    <source>
        <strain evidence="2">3924</strain>
    </source>
</reference>
<dbReference type="AlphaFoldDB" id="A0A940DIV2"/>
<dbReference type="InterPro" id="IPR036116">
    <property type="entry name" value="FN3_sf"/>
</dbReference>
<accession>A0A940DIV2</accession>
<reference evidence="2" key="2">
    <citation type="journal article" date="2021" name="PeerJ">
        <title>Extensive microbial diversity within the chicken gut microbiome revealed by metagenomics and culture.</title>
        <authorList>
            <person name="Gilroy R."/>
            <person name="Ravi A."/>
            <person name="Getino M."/>
            <person name="Pursley I."/>
            <person name="Horton D.L."/>
            <person name="Alikhan N.F."/>
            <person name="Baker D."/>
            <person name="Gharbi K."/>
            <person name="Hall N."/>
            <person name="Watson M."/>
            <person name="Adriaenssens E.M."/>
            <person name="Foster-Nyarko E."/>
            <person name="Jarju S."/>
            <person name="Secka A."/>
            <person name="Antonio M."/>
            <person name="Oren A."/>
            <person name="Chaudhuri R.R."/>
            <person name="La Ragione R."/>
            <person name="Hildebrand F."/>
            <person name="Pallen M.J."/>
        </authorList>
    </citation>
    <scope>NUCLEOTIDE SEQUENCE</scope>
    <source>
        <strain evidence="2">3924</strain>
    </source>
</reference>
<protein>
    <recommendedName>
        <fullName evidence="4">T9SS type A sorting domain-containing protein</fullName>
    </recommendedName>
</protein>
<feature type="signal peptide" evidence="1">
    <location>
        <begin position="1"/>
        <end position="24"/>
    </location>
</feature>
<sequence length="1115" mass="123954">MGIKVLRYGIITLLALLCSMEVSGQNDNIGIPYYCSFEDSAENAKWVINAGADGELCNDKWYISSSTAYDGHNSLYISADGGVSPVYGVKQPNVVVAYRPMVLPPDVYDISFDWKNLATDESGMYVCIITESDDSVSNATSGNVPVWIMQTAQWITPASGSTTQVLRQGQSWQNASFQLPVLVRNRRIKLAFVWVNNCTDSLSNRLSACVDNIQVTSAKCRKPQNFIVESSCDSVHLTWDGVSSSYELEYRMRGSNIWRKVAVQGKEYTFRNMQEGGYDFRVRGICYQDTSAYANNYTAIVFCPEMHCINYVDLTEENGVNCSIGMATGNIFSNQKVDLGPDDMESRHTVHWTQGQYDPRTGNQLLTVPEGEFASVRLGNWKTGGEAERIEYEFTVDSTADILLMKYAIVLEDPSHDEDEQPKFTLEILDEWGDRIDPTCGVADFYADRNRPGWNTYVNAARNAITWKDWTTVGLNLSDYRGQRLTIRLTTRDCTLNGHFGYAYLTLNCTEGEIKGMSCGDDPEMELAAPEGFSYSWTNSSDPSFRSDKRVISVDANDITTYYCRCSFTENKGCYFDLSTVVEPRFPKAEFSYEVIPQRCMNVVKFKNESHVVIRKDGVETAKDEPCEEYVWVFGEGEQSSEINPEYVFPKEGGSFPVTLLGSIAGGNCVDDTTLTVTVKPLNESRDTIWDTVCSGEGYVFCEHYLMSSDTVVCVKSDMNGCDSVTVLCLTVLPPIEDTEIYDTICFGESYDFGNGTYRESGDYENWIENEKGCRGVEVLHLTVRDEITFSCTHTDVIDTPNSGSITISGAPEGYTYSLNGEYGAPLSGLAGGEYTVVVYDTAGCASEPEKVYIEQNCLEFTVDSFAPACADYMYCMAAVEVSSGKMSGYSVRYGDKAQSVGFRDTTMELNSMDVWLIIPDACRPDVYDVEVVFHDEICGDTVMPMSFTVLYPSNIVQQKWNNVLAVKNETYNGGYTFSMFQWYRNNAPITGGVESYIYLGEEAAFDTTDVYSVMLTRADDGVTMPTCPIIPEVHTDVTEFPRPAQTVVSKGGMVRIENVSGSADVRLYNAAGQLYAVCAIDEYSAEVSVPPVPGVYLMAVESGGATRYYKIAVR</sequence>
<evidence type="ECO:0000313" key="2">
    <source>
        <dbReference type="EMBL" id="MBO8439465.1"/>
    </source>
</evidence>
<dbReference type="Gene3D" id="2.60.40.10">
    <property type="entry name" value="Immunoglobulins"/>
    <property type="match status" value="2"/>
</dbReference>
<dbReference type="InterPro" id="IPR003961">
    <property type="entry name" value="FN3_dom"/>
</dbReference>
<dbReference type="InterPro" id="IPR013783">
    <property type="entry name" value="Ig-like_fold"/>
</dbReference>
<dbReference type="EMBL" id="JADIMV010000044">
    <property type="protein sequence ID" value="MBO8439465.1"/>
    <property type="molecule type" value="Genomic_DNA"/>
</dbReference>
<name>A0A940DIV2_9BACT</name>
<proteinExistence type="predicted"/>
<evidence type="ECO:0008006" key="4">
    <source>
        <dbReference type="Google" id="ProtNLM"/>
    </source>
</evidence>
<keyword evidence="1" id="KW-0732">Signal</keyword>
<gene>
    <name evidence="2" type="ORF">IAC51_02325</name>
</gene>